<dbReference type="InterPro" id="IPR045340">
    <property type="entry name" value="DUF6533"/>
</dbReference>
<accession>A0A0D7BD47</accession>
<feature type="transmembrane region" description="Helical" evidence="1">
    <location>
        <begin position="78"/>
        <end position="98"/>
    </location>
</feature>
<sequence length="275" mass="30771">MASLAATIVPAVTTASGTVLIYDWLCTLDEEVMAIWLQPFTWSSALFYVNRYLAIVDVTVSVLMSTLTNLSVETCKHLVPFSIYSMMFGGYIGEWILMTRTYALWDCRRWVLITFTILGIAAFVPSIVITSRFTHGLIYFEPLPGVTYHGCSAIPTNNSATIVFVLLLCSETIIATLTAIKARDHLNQVHSSWVKHLYVQNGLLYYLYTLAISIANVAVSLSSPTSAALLIASTSTSLHFLHSYSVTHPSNPPSRRSHTLFNRWKRKHRRLSKLT</sequence>
<feature type="transmembrane region" description="Helical" evidence="1">
    <location>
        <begin position="110"/>
        <end position="129"/>
    </location>
</feature>
<dbReference type="OrthoDB" id="3341843at2759"/>
<feature type="transmembrane region" description="Helical" evidence="1">
    <location>
        <begin position="54"/>
        <end position="72"/>
    </location>
</feature>
<keyword evidence="1" id="KW-1133">Transmembrane helix</keyword>
<feature type="domain" description="DUF6533" evidence="2">
    <location>
        <begin position="13"/>
        <end position="56"/>
    </location>
</feature>
<reference evidence="3 4" key="1">
    <citation type="journal article" date="2015" name="Fungal Genet. Biol.">
        <title>Evolution of novel wood decay mechanisms in Agaricales revealed by the genome sequences of Fistulina hepatica and Cylindrobasidium torrendii.</title>
        <authorList>
            <person name="Floudas D."/>
            <person name="Held B.W."/>
            <person name="Riley R."/>
            <person name="Nagy L.G."/>
            <person name="Koehler G."/>
            <person name="Ransdell A.S."/>
            <person name="Younus H."/>
            <person name="Chow J."/>
            <person name="Chiniquy J."/>
            <person name="Lipzen A."/>
            <person name="Tritt A."/>
            <person name="Sun H."/>
            <person name="Haridas S."/>
            <person name="LaButti K."/>
            <person name="Ohm R.A."/>
            <person name="Kues U."/>
            <person name="Blanchette R.A."/>
            <person name="Grigoriev I.V."/>
            <person name="Minto R.E."/>
            <person name="Hibbett D.S."/>
        </authorList>
    </citation>
    <scope>NUCLEOTIDE SEQUENCE [LARGE SCALE GENOMIC DNA]</scope>
    <source>
        <strain evidence="3 4">FP15055 ss-10</strain>
    </source>
</reference>
<keyword evidence="4" id="KW-1185">Reference proteome</keyword>
<dbReference type="AlphaFoldDB" id="A0A0D7BD47"/>
<evidence type="ECO:0000313" key="4">
    <source>
        <dbReference type="Proteomes" id="UP000054007"/>
    </source>
</evidence>
<dbReference type="Pfam" id="PF20151">
    <property type="entry name" value="DUF6533"/>
    <property type="match status" value="1"/>
</dbReference>
<evidence type="ECO:0000256" key="1">
    <source>
        <dbReference type="SAM" id="Phobius"/>
    </source>
</evidence>
<dbReference type="Proteomes" id="UP000054007">
    <property type="component" value="Unassembled WGS sequence"/>
</dbReference>
<proteinExistence type="predicted"/>
<feature type="transmembrane region" description="Helical" evidence="1">
    <location>
        <begin position="162"/>
        <end position="182"/>
    </location>
</feature>
<dbReference type="EMBL" id="KN880508">
    <property type="protein sequence ID" value="KIY68165.1"/>
    <property type="molecule type" value="Genomic_DNA"/>
</dbReference>
<organism evidence="3 4">
    <name type="scientific">Cylindrobasidium torrendii FP15055 ss-10</name>
    <dbReference type="NCBI Taxonomy" id="1314674"/>
    <lineage>
        <taxon>Eukaryota</taxon>
        <taxon>Fungi</taxon>
        <taxon>Dikarya</taxon>
        <taxon>Basidiomycota</taxon>
        <taxon>Agaricomycotina</taxon>
        <taxon>Agaricomycetes</taxon>
        <taxon>Agaricomycetidae</taxon>
        <taxon>Agaricales</taxon>
        <taxon>Marasmiineae</taxon>
        <taxon>Physalacriaceae</taxon>
        <taxon>Cylindrobasidium</taxon>
    </lineage>
</organism>
<protein>
    <recommendedName>
        <fullName evidence="2">DUF6533 domain-containing protein</fullName>
    </recommendedName>
</protein>
<keyword evidence="1" id="KW-0812">Transmembrane</keyword>
<keyword evidence="1" id="KW-0472">Membrane</keyword>
<evidence type="ECO:0000259" key="2">
    <source>
        <dbReference type="Pfam" id="PF20151"/>
    </source>
</evidence>
<name>A0A0D7BD47_9AGAR</name>
<gene>
    <name evidence="3" type="ORF">CYLTODRAFT_266876</name>
</gene>
<evidence type="ECO:0000313" key="3">
    <source>
        <dbReference type="EMBL" id="KIY68165.1"/>
    </source>
</evidence>
<feature type="transmembrane region" description="Helical" evidence="1">
    <location>
        <begin position="203"/>
        <end position="221"/>
    </location>
</feature>